<dbReference type="RefSeq" id="WP_209858804.1">
    <property type="nucleotide sequence ID" value="NZ_JAGGLD010000001.1"/>
</dbReference>
<dbReference type="EMBL" id="JAGGLD010000001">
    <property type="protein sequence ID" value="MBP1999463.1"/>
    <property type="molecule type" value="Genomic_DNA"/>
</dbReference>
<comment type="caution">
    <text evidence="2">The sequence shown here is derived from an EMBL/GenBank/DDBJ whole genome shotgun (WGS) entry which is preliminary data.</text>
</comment>
<keyword evidence="3" id="KW-1185">Reference proteome</keyword>
<keyword evidence="1" id="KW-0812">Transmembrane</keyword>
<reference evidence="2 3" key="1">
    <citation type="submission" date="2021-03" db="EMBL/GenBank/DDBJ databases">
        <title>Genomic Encyclopedia of Type Strains, Phase IV (KMG-IV): sequencing the most valuable type-strain genomes for metagenomic binning, comparative biology and taxonomic classification.</title>
        <authorList>
            <person name="Goeker M."/>
        </authorList>
    </citation>
    <scope>NUCLEOTIDE SEQUENCE [LARGE SCALE GENOMIC DNA]</scope>
    <source>
        <strain evidence="2 3">DSM 26806</strain>
    </source>
</reference>
<proteinExistence type="predicted"/>
<accession>A0ABS4JCN5</accession>
<name>A0ABS4JCN5_9BACL</name>
<evidence type="ECO:0000256" key="1">
    <source>
        <dbReference type="SAM" id="Phobius"/>
    </source>
</evidence>
<gene>
    <name evidence="2" type="ORF">J2Z69_000482</name>
</gene>
<feature type="transmembrane region" description="Helical" evidence="1">
    <location>
        <begin position="101"/>
        <end position="124"/>
    </location>
</feature>
<organism evidence="2 3">
    <name type="scientific">Paenibacillus shirakamiensis</name>
    <dbReference type="NCBI Taxonomy" id="1265935"/>
    <lineage>
        <taxon>Bacteria</taxon>
        <taxon>Bacillati</taxon>
        <taxon>Bacillota</taxon>
        <taxon>Bacilli</taxon>
        <taxon>Bacillales</taxon>
        <taxon>Paenibacillaceae</taxon>
        <taxon>Paenibacillus</taxon>
    </lineage>
</organism>
<feature type="transmembrane region" description="Helical" evidence="1">
    <location>
        <begin position="59"/>
        <end position="81"/>
    </location>
</feature>
<keyword evidence="1" id="KW-0472">Membrane</keyword>
<sequence length="129" mass="14379">MEGMAFLVNYEDHNDQQTTKIMSFDTMVAAEAEAEQLRQQGFKGVTIISPRRNAANRNWIGFALKIFGILFIVGGLIAGIITGKDSVSEGFDKIIAVEWWVLGAMIGAFFYGIGEIIKLLDLIYKRNQT</sequence>
<evidence type="ECO:0000313" key="3">
    <source>
        <dbReference type="Proteomes" id="UP001519288"/>
    </source>
</evidence>
<evidence type="ECO:0000313" key="2">
    <source>
        <dbReference type="EMBL" id="MBP1999463.1"/>
    </source>
</evidence>
<dbReference type="Proteomes" id="UP001519288">
    <property type="component" value="Unassembled WGS sequence"/>
</dbReference>
<protein>
    <submittedName>
        <fullName evidence="2">Uncharacterized protein</fullName>
    </submittedName>
</protein>
<keyword evidence="1" id="KW-1133">Transmembrane helix</keyword>